<dbReference type="GO" id="GO:0043190">
    <property type="term" value="C:ATP-binding cassette (ABC) transporter complex"/>
    <property type="evidence" value="ECO:0007669"/>
    <property type="project" value="InterPro"/>
</dbReference>
<dbReference type="AlphaFoldDB" id="A0A918CG32"/>
<dbReference type="PANTHER" id="PTHR30290">
    <property type="entry name" value="PERIPLASMIC BINDING COMPONENT OF ABC TRANSPORTER"/>
    <property type="match status" value="1"/>
</dbReference>
<name>A0A918CG32_9DEIO</name>
<gene>
    <name evidence="3" type="ORF">GCM10008957_36890</name>
</gene>
<dbReference type="SUPFAM" id="SSF53850">
    <property type="entry name" value="Periplasmic binding protein-like II"/>
    <property type="match status" value="1"/>
</dbReference>
<feature type="chain" id="PRO_5036743421" evidence="1">
    <location>
        <begin position="23"/>
        <end position="575"/>
    </location>
</feature>
<protein>
    <submittedName>
        <fullName evidence="3">Peptide ABC transporter substrate-binding protein</fullName>
    </submittedName>
</protein>
<dbReference type="Gene3D" id="3.40.190.10">
    <property type="entry name" value="Periplasmic binding protein-like II"/>
    <property type="match status" value="1"/>
</dbReference>
<dbReference type="GO" id="GO:1904680">
    <property type="term" value="F:peptide transmembrane transporter activity"/>
    <property type="evidence" value="ECO:0007669"/>
    <property type="project" value="TreeGrafter"/>
</dbReference>
<dbReference type="InterPro" id="IPR039424">
    <property type="entry name" value="SBP_5"/>
</dbReference>
<dbReference type="GO" id="GO:0015833">
    <property type="term" value="P:peptide transport"/>
    <property type="evidence" value="ECO:0007669"/>
    <property type="project" value="TreeGrafter"/>
</dbReference>
<dbReference type="InterPro" id="IPR030678">
    <property type="entry name" value="Peptide/Ni-bd"/>
</dbReference>
<dbReference type="CDD" id="cd08512">
    <property type="entry name" value="PBP2_NikA_DppA_OppA_like_7"/>
    <property type="match status" value="1"/>
</dbReference>
<dbReference type="GO" id="GO:0042597">
    <property type="term" value="C:periplasmic space"/>
    <property type="evidence" value="ECO:0007669"/>
    <property type="project" value="UniProtKB-ARBA"/>
</dbReference>
<organism evidence="3 4">
    <name type="scientific">Deinococcus ruber</name>
    <dbReference type="NCBI Taxonomy" id="1848197"/>
    <lineage>
        <taxon>Bacteria</taxon>
        <taxon>Thermotogati</taxon>
        <taxon>Deinococcota</taxon>
        <taxon>Deinococci</taxon>
        <taxon>Deinococcales</taxon>
        <taxon>Deinococcaceae</taxon>
        <taxon>Deinococcus</taxon>
    </lineage>
</organism>
<evidence type="ECO:0000313" key="3">
    <source>
        <dbReference type="EMBL" id="GGR21224.1"/>
    </source>
</evidence>
<dbReference type="PANTHER" id="PTHR30290:SF34">
    <property type="entry name" value="ABC TRANSPORTER, PERIPLASMIC OLIGO-PEPTIDE BINDING PROTEIN, PUTATIVE-RELATED"/>
    <property type="match status" value="1"/>
</dbReference>
<reference evidence="3" key="1">
    <citation type="journal article" date="2014" name="Int. J. Syst. Evol. Microbiol.">
        <title>Complete genome sequence of Corynebacterium casei LMG S-19264T (=DSM 44701T), isolated from a smear-ripened cheese.</title>
        <authorList>
            <consortium name="US DOE Joint Genome Institute (JGI-PGF)"/>
            <person name="Walter F."/>
            <person name="Albersmeier A."/>
            <person name="Kalinowski J."/>
            <person name="Ruckert C."/>
        </authorList>
    </citation>
    <scope>NUCLEOTIDE SEQUENCE</scope>
    <source>
        <strain evidence="3">JCM 31311</strain>
    </source>
</reference>
<dbReference type="RefSeq" id="WP_189091973.1">
    <property type="nucleotide sequence ID" value="NZ_BMQL01000026.1"/>
</dbReference>
<dbReference type="Gene3D" id="3.90.76.10">
    <property type="entry name" value="Dipeptide-binding Protein, Domain 1"/>
    <property type="match status" value="1"/>
</dbReference>
<feature type="signal peptide" evidence="1">
    <location>
        <begin position="1"/>
        <end position="22"/>
    </location>
</feature>
<sequence>MHVQRLSILSLTSLLLSSAALAAAPSDTLVLQQSSDISTLDPAQAYDIPTFSVIENLYEPLVAYQGSDLTRLHPVLATSWKISPDGKTYTFNLRKGVRFHSGNVFGCADAQYTLQRLIVTNNADSGNFFLSNSLLGTESNAADDTSITWAKIAGAVTCNAAGQLVLKLPKSDPALLSKLASQNMSIVDRQWAINLGEWNGTEATWKTWVGKDLTDSALSKQPSGTGAYKLVSRDDHSVLATAFPSYWGGAPKIKNVIVQLVGEEASRLEALKRGDADVVEVGARPVLTQLQGRSDIVILDHLANLSTPVMLMNEDIQNPALLGSGKLDGQGIPANFFSDVNVRQAFSYAFDDTTYIRDITGGAGVKRTMTLPPAFLGYDKTLPTYSFDKAKATAAFKKAFGGQVWDKGFTLTITYRAGSKDGQQTIDLIARAVESLNPKFHVITQAEQWSSLLSDSKAGKTAMLLLSWGADYADPDNVMYTLLASDGYYSPRTHFADAQIDQWLTQARTVTDPQTRAALYRKAGARAHVLAPYLLMPADPNFIVFRSNLQGITPSSFNPMLSGLSGTYWRQLSKK</sequence>
<evidence type="ECO:0000259" key="2">
    <source>
        <dbReference type="Pfam" id="PF00496"/>
    </source>
</evidence>
<dbReference type="Gene3D" id="3.10.105.10">
    <property type="entry name" value="Dipeptide-binding Protein, Domain 3"/>
    <property type="match status" value="1"/>
</dbReference>
<dbReference type="Proteomes" id="UP000603865">
    <property type="component" value="Unassembled WGS sequence"/>
</dbReference>
<dbReference type="Pfam" id="PF00496">
    <property type="entry name" value="SBP_bac_5"/>
    <property type="match status" value="1"/>
</dbReference>
<evidence type="ECO:0000256" key="1">
    <source>
        <dbReference type="SAM" id="SignalP"/>
    </source>
</evidence>
<reference evidence="3" key="2">
    <citation type="submission" date="2020-09" db="EMBL/GenBank/DDBJ databases">
        <authorList>
            <person name="Sun Q."/>
            <person name="Ohkuma M."/>
        </authorList>
    </citation>
    <scope>NUCLEOTIDE SEQUENCE</scope>
    <source>
        <strain evidence="3">JCM 31311</strain>
    </source>
</reference>
<dbReference type="EMBL" id="BMQL01000026">
    <property type="protein sequence ID" value="GGR21224.1"/>
    <property type="molecule type" value="Genomic_DNA"/>
</dbReference>
<keyword evidence="4" id="KW-1185">Reference proteome</keyword>
<accession>A0A918CG32</accession>
<keyword evidence="1" id="KW-0732">Signal</keyword>
<evidence type="ECO:0000313" key="4">
    <source>
        <dbReference type="Proteomes" id="UP000603865"/>
    </source>
</evidence>
<proteinExistence type="predicted"/>
<feature type="domain" description="Solute-binding protein family 5" evidence="2">
    <location>
        <begin position="72"/>
        <end position="488"/>
    </location>
</feature>
<comment type="caution">
    <text evidence="3">The sequence shown here is derived from an EMBL/GenBank/DDBJ whole genome shotgun (WGS) entry which is preliminary data.</text>
</comment>
<dbReference type="InterPro" id="IPR000914">
    <property type="entry name" value="SBP_5_dom"/>
</dbReference>
<dbReference type="PIRSF" id="PIRSF002741">
    <property type="entry name" value="MppA"/>
    <property type="match status" value="1"/>
</dbReference>